<protein>
    <submittedName>
        <fullName evidence="1">L-rhamnose mutarotase</fullName>
    </submittedName>
</protein>
<dbReference type="EMBL" id="QFQI01000003">
    <property type="protein sequence ID" value="PZQ61272.1"/>
    <property type="molecule type" value="Genomic_DNA"/>
</dbReference>
<dbReference type="InterPro" id="IPR052996">
    <property type="entry name" value="Carb_Metab_Mutarotase"/>
</dbReference>
<dbReference type="InterPro" id="IPR008000">
    <property type="entry name" value="Rham/fucose_mutarotase"/>
</dbReference>
<evidence type="ECO:0000313" key="2">
    <source>
        <dbReference type="Proteomes" id="UP000249229"/>
    </source>
</evidence>
<comment type="caution">
    <text evidence="1">The sequence shown here is derived from an EMBL/GenBank/DDBJ whole genome shotgun (WGS) entry which is preliminary data.</text>
</comment>
<dbReference type="SUPFAM" id="SSF54909">
    <property type="entry name" value="Dimeric alpha+beta barrel"/>
    <property type="match status" value="1"/>
</dbReference>
<sequence>MGELTTRRHVLLVDIADEPAAIAAYEAWHAAGAVPAAIVSSIRAAGVTAMDIYRSGDRLVMVMDTDAGFDAAAKAAADAADPAVRAWERQMDTVQRPLPWAEPGVKWTTARRIFSLAEQGGGEGATSATGTPAPG</sequence>
<dbReference type="Gene3D" id="3.30.70.100">
    <property type="match status" value="1"/>
</dbReference>
<dbReference type="PANTHER" id="PTHR43239">
    <property type="entry name" value="UPF0734 PROTEIN DDB_G0273871/DDB_G0273177"/>
    <property type="match status" value="1"/>
</dbReference>
<name>A0A2W5P654_9SPHN</name>
<dbReference type="InterPro" id="IPR011008">
    <property type="entry name" value="Dimeric_a/b-barrel"/>
</dbReference>
<dbReference type="GO" id="GO:0016857">
    <property type="term" value="F:racemase and epimerase activity, acting on carbohydrates and derivatives"/>
    <property type="evidence" value="ECO:0007669"/>
    <property type="project" value="InterPro"/>
</dbReference>
<reference evidence="1 2" key="1">
    <citation type="submission" date="2017-08" db="EMBL/GenBank/DDBJ databases">
        <title>Infants hospitalized years apart are colonized by the same room-sourced microbial strains.</title>
        <authorList>
            <person name="Brooks B."/>
            <person name="Olm M.R."/>
            <person name="Firek B.A."/>
            <person name="Baker R."/>
            <person name="Thomas B.C."/>
            <person name="Morowitz M.J."/>
            <person name="Banfield J.F."/>
        </authorList>
    </citation>
    <scope>NUCLEOTIDE SEQUENCE [LARGE SCALE GENOMIC DNA]</scope>
    <source>
        <strain evidence="1">S2_005_001_R1_22</strain>
    </source>
</reference>
<dbReference type="AlphaFoldDB" id="A0A2W5P654"/>
<evidence type="ECO:0000313" key="1">
    <source>
        <dbReference type="EMBL" id="PZQ61272.1"/>
    </source>
</evidence>
<dbReference type="Pfam" id="PF05336">
    <property type="entry name" value="rhaM"/>
    <property type="match status" value="1"/>
</dbReference>
<proteinExistence type="predicted"/>
<accession>A0A2W5P654</accession>
<organism evidence="1 2">
    <name type="scientific">Sphingomonas taxi</name>
    <dbReference type="NCBI Taxonomy" id="1549858"/>
    <lineage>
        <taxon>Bacteria</taxon>
        <taxon>Pseudomonadati</taxon>
        <taxon>Pseudomonadota</taxon>
        <taxon>Alphaproteobacteria</taxon>
        <taxon>Sphingomonadales</taxon>
        <taxon>Sphingomonadaceae</taxon>
        <taxon>Sphingomonas</taxon>
    </lineage>
</organism>
<dbReference type="PANTHER" id="PTHR43239:SF1">
    <property type="entry name" value="UPF0734 PROTEIN DDB_G0273871_DDB_G0273177"/>
    <property type="match status" value="1"/>
</dbReference>
<dbReference type="Proteomes" id="UP000249229">
    <property type="component" value="Unassembled WGS sequence"/>
</dbReference>
<gene>
    <name evidence="1" type="ORF">DI544_06840</name>
</gene>